<gene>
    <name evidence="13" type="ORF">E2K98_04935</name>
</gene>
<keyword evidence="6 11" id="KW-1133">Transmembrane helix</keyword>
<keyword evidence="4 11" id="KW-0812">Transmembrane</keyword>
<dbReference type="Pfam" id="PF02665">
    <property type="entry name" value="Nitrate_red_gam"/>
    <property type="match status" value="1"/>
</dbReference>
<evidence type="ECO:0000256" key="8">
    <source>
        <dbReference type="ARBA" id="ARBA00023004"/>
    </source>
</evidence>
<evidence type="ECO:0000256" key="3">
    <source>
        <dbReference type="ARBA" id="ARBA00022485"/>
    </source>
</evidence>
<feature type="transmembrane region" description="Helical" evidence="11">
    <location>
        <begin position="122"/>
        <end position="146"/>
    </location>
</feature>
<keyword evidence="8" id="KW-0408">Iron</keyword>
<dbReference type="InterPro" id="IPR017900">
    <property type="entry name" value="4Fe4S_Fe_S_CS"/>
</dbReference>
<evidence type="ECO:0000313" key="14">
    <source>
        <dbReference type="Proteomes" id="UP000295132"/>
    </source>
</evidence>
<feature type="transmembrane region" description="Helical" evidence="11">
    <location>
        <begin position="212"/>
        <end position="232"/>
    </location>
</feature>
<evidence type="ECO:0000313" key="13">
    <source>
        <dbReference type="EMBL" id="TDK64207.1"/>
    </source>
</evidence>
<evidence type="ECO:0000256" key="2">
    <source>
        <dbReference type="ARBA" id="ARBA00022475"/>
    </source>
</evidence>
<evidence type="ECO:0000259" key="12">
    <source>
        <dbReference type="PROSITE" id="PS51379"/>
    </source>
</evidence>
<dbReference type="AlphaFoldDB" id="A0A4R5W026"/>
<evidence type="ECO:0000256" key="6">
    <source>
        <dbReference type="ARBA" id="ARBA00022989"/>
    </source>
</evidence>
<keyword evidence="2" id="KW-1003">Cell membrane</keyword>
<feature type="transmembrane region" description="Helical" evidence="11">
    <location>
        <begin position="158"/>
        <end position="178"/>
    </location>
</feature>
<evidence type="ECO:0000256" key="1">
    <source>
        <dbReference type="ARBA" id="ARBA00004651"/>
    </source>
</evidence>
<evidence type="ECO:0000256" key="7">
    <source>
        <dbReference type="ARBA" id="ARBA00023002"/>
    </source>
</evidence>
<dbReference type="PROSITE" id="PS00198">
    <property type="entry name" value="4FE4S_FER_1"/>
    <property type="match status" value="1"/>
</dbReference>
<dbReference type="InterPro" id="IPR051460">
    <property type="entry name" value="HdrC_iron-sulfur_subunit"/>
</dbReference>
<dbReference type="GO" id="GO:0051539">
    <property type="term" value="F:4 iron, 4 sulfur cluster binding"/>
    <property type="evidence" value="ECO:0007669"/>
    <property type="project" value="UniProtKB-KW"/>
</dbReference>
<dbReference type="Pfam" id="PF13187">
    <property type="entry name" value="Fer4_9"/>
    <property type="match status" value="1"/>
</dbReference>
<dbReference type="GO" id="GO:0005886">
    <property type="term" value="C:plasma membrane"/>
    <property type="evidence" value="ECO:0007669"/>
    <property type="project" value="UniProtKB-SubCell"/>
</dbReference>
<dbReference type="GO" id="GO:0046872">
    <property type="term" value="F:metal ion binding"/>
    <property type="evidence" value="ECO:0007669"/>
    <property type="project" value="UniProtKB-KW"/>
</dbReference>
<keyword evidence="9" id="KW-0411">Iron-sulfur</keyword>
<feature type="domain" description="4Fe-4S ferredoxin-type" evidence="12">
    <location>
        <begin position="288"/>
        <end position="318"/>
    </location>
</feature>
<dbReference type="InterPro" id="IPR009051">
    <property type="entry name" value="Helical_ferredxn"/>
</dbReference>
<keyword evidence="3" id="KW-0004">4Fe-4S</keyword>
<dbReference type="InterPro" id="IPR017896">
    <property type="entry name" value="4Fe4S_Fe-S-bd"/>
</dbReference>
<name>A0A4R5W026_9BACI</name>
<dbReference type="SUPFAM" id="SSF103501">
    <property type="entry name" value="Respiratory nitrate reductase 1 gamma chain"/>
    <property type="match status" value="1"/>
</dbReference>
<proteinExistence type="predicted"/>
<dbReference type="Gene3D" id="1.20.950.20">
    <property type="entry name" value="Transmembrane di-heme cytochromes, Chain C"/>
    <property type="match status" value="1"/>
</dbReference>
<dbReference type="Proteomes" id="UP000295132">
    <property type="component" value="Unassembled WGS sequence"/>
</dbReference>
<evidence type="ECO:0000256" key="11">
    <source>
        <dbReference type="SAM" id="Phobius"/>
    </source>
</evidence>
<keyword evidence="5" id="KW-0479">Metal-binding</keyword>
<keyword evidence="7" id="KW-0560">Oxidoreductase</keyword>
<dbReference type="Gene3D" id="1.10.1060.10">
    <property type="entry name" value="Alpha-helical ferredoxin"/>
    <property type="match status" value="1"/>
</dbReference>
<dbReference type="InterPro" id="IPR023234">
    <property type="entry name" value="NarG-like_domain"/>
</dbReference>
<feature type="transmembrane region" description="Helical" evidence="11">
    <location>
        <begin position="25"/>
        <end position="43"/>
    </location>
</feature>
<evidence type="ECO:0000256" key="5">
    <source>
        <dbReference type="ARBA" id="ARBA00022723"/>
    </source>
</evidence>
<keyword evidence="10 11" id="KW-0472">Membrane</keyword>
<dbReference type="PANTHER" id="PTHR43255:SF1">
    <property type="entry name" value="IRON-SULFUR-BINDING OXIDOREDUCTASE FADF-RELATED"/>
    <property type="match status" value="1"/>
</dbReference>
<dbReference type="GO" id="GO:0016491">
    <property type="term" value="F:oxidoreductase activity"/>
    <property type="evidence" value="ECO:0007669"/>
    <property type="project" value="UniProtKB-KW"/>
</dbReference>
<organism evidence="13 14">
    <name type="scientific">Bacillus salipaludis</name>
    <dbReference type="NCBI Taxonomy" id="2547811"/>
    <lineage>
        <taxon>Bacteria</taxon>
        <taxon>Bacillati</taxon>
        <taxon>Bacillota</taxon>
        <taxon>Bacilli</taxon>
        <taxon>Bacillales</taxon>
        <taxon>Bacillaceae</taxon>
        <taxon>Bacillus</taxon>
    </lineage>
</organism>
<dbReference type="PROSITE" id="PS51379">
    <property type="entry name" value="4FE4S_FER_2"/>
    <property type="match status" value="2"/>
</dbReference>
<sequence>MVERVGGESMVARHTFWNISSGLKISLYVFASFAICIFLYGFYRRYRLWKQGRKVKVKWEDVRDNIKIFLTMTVKQEKIKRDKFFGLMHRFTSYGFVILFIGTCLVVVDYDFHIPILRGNFYLFYELFLDVFGVLFIAGLLMAIWIRSKKKRPRLKNGFADNAFLWLLVFIGIGGFMVEGIRIAETKVEYGGWSPVGYALAKLFQNNQGLSGLYGVFWFSHALLAFLLIALIPYTKLFHIIMAPINIFFQPIHRTGMLRNPEYEMKKTGQIVTDLNNIQSVTKIKDFTTWQLLSTDACTECGRCDSQCPANISGKPLSPRSIVLKIRDNMAKEREVASFISAEELQSCTTCSACVEACPVAINHVDLIMSMRRGLISESVMGKQVENMLLNVEEQQNIWGKPWSERSRWSEGLQVPQLDREDNEVIQEEII</sequence>
<reference evidence="13 14" key="1">
    <citation type="submission" date="2019-03" db="EMBL/GenBank/DDBJ databases">
        <title>Bacillus niacini sp. nov. a Nicotinate-Metabolizing Mesophile Isolated from Soil.</title>
        <authorList>
            <person name="Zhang G."/>
        </authorList>
    </citation>
    <scope>NUCLEOTIDE SEQUENCE [LARGE SCALE GENOMIC DNA]</scope>
    <source>
        <strain evidence="13 14">WN066</strain>
    </source>
</reference>
<comment type="caution">
    <text evidence="13">The sequence shown here is derived from an EMBL/GenBank/DDBJ whole genome shotgun (WGS) entry which is preliminary data.</text>
</comment>
<dbReference type="InterPro" id="IPR036197">
    <property type="entry name" value="NarG-like_sf"/>
</dbReference>
<protein>
    <submittedName>
        <fullName evidence="13">(Fe-S)-binding protein</fullName>
    </submittedName>
</protein>
<feature type="transmembrane region" description="Helical" evidence="11">
    <location>
        <begin position="91"/>
        <end position="110"/>
    </location>
</feature>
<feature type="domain" description="4Fe-4S ferredoxin-type" evidence="12">
    <location>
        <begin position="338"/>
        <end position="367"/>
    </location>
</feature>
<dbReference type="EMBL" id="SMYO01000002">
    <property type="protein sequence ID" value="TDK64207.1"/>
    <property type="molecule type" value="Genomic_DNA"/>
</dbReference>
<accession>A0A4R5W026</accession>
<dbReference type="PANTHER" id="PTHR43255">
    <property type="entry name" value="IRON-SULFUR-BINDING OXIDOREDUCTASE FADF-RELATED-RELATED"/>
    <property type="match status" value="1"/>
</dbReference>
<evidence type="ECO:0000256" key="4">
    <source>
        <dbReference type="ARBA" id="ARBA00022692"/>
    </source>
</evidence>
<dbReference type="SUPFAM" id="SSF46548">
    <property type="entry name" value="alpha-helical ferredoxin"/>
    <property type="match status" value="1"/>
</dbReference>
<evidence type="ECO:0000256" key="10">
    <source>
        <dbReference type="ARBA" id="ARBA00023136"/>
    </source>
</evidence>
<comment type="subcellular location">
    <subcellularLocation>
        <location evidence="1">Cell membrane</location>
        <topology evidence="1">Multi-pass membrane protein</topology>
    </subcellularLocation>
</comment>
<evidence type="ECO:0000256" key="9">
    <source>
        <dbReference type="ARBA" id="ARBA00023014"/>
    </source>
</evidence>